<accession>A0A1I2JJW5</accession>
<reference evidence="3 4" key="1">
    <citation type="submission" date="2016-10" db="EMBL/GenBank/DDBJ databases">
        <authorList>
            <person name="de Groot N.N."/>
        </authorList>
    </citation>
    <scope>NUCLEOTIDE SEQUENCE [LARGE SCALE GENOMIC DNA]</scope>
    <source>
        <strain evidence="3 4">DSM 23609</strain>
    </source>
</reference>
<sequence>MNGTATTSPWRRYVVAPILAQLRQGISPQQIALTLALGTALGIFPILGATTLLCLIAGIWLRLNQPILQLVNYLVYPLQIALLVPFYRAGEWLFGLDPVPILAVTDLIARFQADPLQFVIDYGKVALCGIAVWMLIAPACALALYAVAGRVLRATAARLDLHQRR</sequence>
<keyword evidence="1" id="KW-0812">Transmembrane</keyword>
<evidence type="ECO:0000313" key="3">
    <source>
        <dbReference type="EMBL" id="SFF52981.1"/>
    </source>
</evidence>
<dbReference type="STRING" id="1076937.SAMN04488120_10746"/>
<dbReference type="RefSeq" id="WP_091533753.1">
    <property type="nucleotide sequence ID" value="NZ_FOOC01000007.1"/>
</dbReference>
<dbReference type="OrthoDB" id="338645at2"/>
<dbReference type="PANTHER" id="PTHR35102:SF1">
    <property type="entry name" value="E3 UBIQUITIN-PROTEIN LIGASE"/>
    <property type="match status" value="1"/>
</dbReference>
<dbReference type="PANTHER" id="PTHR35102">
    <property type="entry name" value="E3 UBIQUITIN-PROTEIN LIGASE"/>
    <property type="match status" value="1"/>
</dbReference>
<dbReference type="EMBL" id="FOOC01000007">
    <property type="protein sequence ID" value="SFF52981.1"/>
    <property type="molecule type" value="Genomic_DNA"/>
</dbReference>
<dbReference type="InterPro" id="IPR018639">
    <property type="entry name" value="DUF2062"/>
</dbReference>
<proteinExistence type="predicted"/>
<gene>
    <name evidence="3" type="ORF">SAMN04488120_10746</name>
</gene>
<evidence type="ECO:0000259" key="2">
    <source>
        <dbReference type="Pfam" id="PF09835"/>
    </source>
</evidence>
<evidence type="ECO:0000313" key="4">
    <source>
        <dbReference type="Proteomes" id="UP000199771"/>
    </source>
</evidence>
<feature type="transmembrane region" description="Helical" evidence="1">
    <location>
        <begin position="73"/>
        <end position="90"/>
    </location>
</feature>
<dbReference type="Pfam" id="PF09835">
    <property type="entry name" value="DUF2062"/>
    <property type="match status" value="1"/>
</dbReference>
<keyword evidence="1" id="KW-0472">Membrane</keyword>
<name>A0A1I2JJW5_9GAMM</name>
<evidence type="ECO:0000256" key="1">
    <source>
        <dbReference type="SAM" id="Phobius"/>
    </source>
</evidence>
<feature type="transmembrane region" description="Helical" evidence="1">
    <location>
        <begin position="31"/>
        <end position="61"/>
    </location>
</feature>
<keyword evidence="4" id="KW-1185">Reference proteome</keyword>
<dbReference type="AlphaFoldDB" id="A0A1I2JJW5"/>
<feature type="domain" description="DUF2062" evidence="2">
    <location>
        <begin position="20"/>
        <end position="156"/>
    </location>
</feature>
<dbReference type="Proteomes" id="UP000199771">
    <property type="component" value="Unassembled WGS sequence"/>
</dbReference>
<organism evidence="3 4">
    <name type="scientific">Fontimonas thermophila</name>
    <dbReference type="NCBI Taxonomy" id="1076937"/>
    <lineage>
        <taxon>Bacteria</taxon>
        <taxon>Pseudomonadati</taxon>
        <taxon>Pseudomonadota</taxon>
        <taxon>Gammaproteobacteria</taxon>
        <taxon>Nevskiales</taxon>
        <taxon>Nevskiaceae</taxon>
        <taxon>Fontimonas</taxon>
    </lineage>
</organism>
<protein>
    <recommendedName>
        <fullName evidence="2">DUF2062 domain-containing protein</fullName>
    </recommendedName>
</protein>
<keyword evidence="1" id="KW-1133">Transmembrane helix</keyword>
<feature type="transmembrane region" description="Helical" evidence="1">
    <location>
        <begin position="124"/>
        <end position="148"/>
    </location>
</feature>